<comment type="caution">
    <text evidence="2">The sequence shown here is derived from an EMBL/GenBank/DDBJ whole genome shotgun (WGS) entry which is preliminary data.</text>
</comment>
<proteinExistence type="predicted"/>
<gene>
    <name evidence="2" type="ORF">GCM10007423_32300</name>
</gene>
<reference evidence="3" key="1">
    <citation type="journal article" date="2019" name="Int. J. Syst. Evol. Microbiol.">
        <title>The Global Catalogue of Microorganisms (GCM) 10K type strain sequencing project: providing services to taxonomists for standard genome sequencing and annotation.</title>
        <authorList>
            <consortium name="The Broad Institute Genomics Platform"/>
            <consortium name="The Broad Institute Genome Sequencing Center for Infectious Disease"/>
            <person name="Wu L."/>
            <person name="Ma J."/>
        </authorList>
    </citation>
    <scope>NUCLEOTIDE SEQUENCE [LARGE SCALE GENOMIC DNA]</scope>
    <source>
        <strain evidence="3">CGMCC 1.15288</strain>
    </source>
</reference>
<evidence type="ECO:0000256" key="1">
    <source>
        <dbReference type="SAM" id="SignalP"/>
    </source>
</evidence>
<feature type="signal peptide" evidence="1">
    <location>
        <begin position="1"/>
        <end position="39"/>
    </location>
</feature>
<evidence type="ECO:0000313" key="3">
    <source>
        <dbReference type="Proteomes" id="UP000600214"/>
    </source>
</evidence>
<protein>
    <submittedName>
        <fullName evidence="2">Uncharacterized protein</fullName>
    </submittedName>
</protein>
<keyword evidence="3" id="KW-1185">Reference proteome</keyword>
<keyword evidence="1" id="KW-0732">Signal</keyword>
<dbReference type="EMBL" id="BMIA01000002">
    <property type="protein sequence ID" value="GGH38531.1"/>
    <property type="molecule type" value="Genomic_DNA"/>
</dbReference>
<dbReference type="Proteomes" id="UP000600214">
    <property type="component" value="Unassembled WGS sequence"/>
</dbReference>
<name>A0ABQ1YVT9_9BACT</name>
<feature type="chain" id="PRO_5047520363" evidence="1">
    <location>
        <begin position="40"/>
        <end position="170"/>
    </location>
</feature>
<sequence>MSVFLTEFIVFTQNKAYMHFKAIKIIPAMVLFCSLQASVALPKSAGPAHSNPVLLNGKVVTIEQLTYVTRGVLTLMKGDPASERKTNIPFLIYLRRGGKIVDAQADAHNHAVMYYEIAEILKSAQAGDQLVIDPVQPSDKAAQKVITIKSTQIVPQFNWFYGLNKKKDNC</sequence>
<accession>A0ABQ1YVT9</accession>
<evidence type="ECO:0000313" key="2">
    <source>
        <dbReference type="EMBL" id="GGH38531.1"/>
    </source>
</evidence>
<organism evidence="2 3">
    <name type="scientific">Dyadobacter endophyticus</name>
    <dbReference type="NCBI Taxonomy" id="1749036"/>
    <lineage>
        <taxon>Bacteria</taxon>
        <taxon>Pseudomonadati</taxon>
        <taxon>Bacteroidota</taxon>
        <taxon>Cytophagia</taxon>
        <taxon>Cytophagales</taxon>
        <taxon>Spirosomataceae</taxon>
        <taxon>Dyadobacter</taxon>
    </lineage>
</organism>